<accession>A0A238XID4</accession>
<dbReference type="EMBL" id="FZNX01000003">
    <property type="protein sequence ID" value="SNR58697.1"/>
    <property type="molecule type" value="Genomic_DNA"/>
</dbReference>
<evidence type="ECO:0000313" key="2">
    <source>
        <dbReference type="Proteomes" id="UP000198412"/>
    </source>
</evidence>
<evidence type="ECO:0000313" key="1">
    <source>
        <dbReference type="EMBL" id="SNR58697.1"/>
    </source>
</evidence>
<dbReference type="RefSeq" id="WP_089378171.1">
    <property type="nucleotide sequence ID" value="NZ_FZNX01000003.1"/>
</dbReference>
<dbReference type="Proteomes" id="UP000198412">
    <property type="component" value="Unassembled WGS sequence"/>
</dbReference>
<sequence>MKDIVKLNEAINKLFTPHIVLYNDIHNITINGFWASEIDYDFHTKLVREIEKRIIRIADLGNNKKLLYFKTFHQDLLEKYNDFLQNDYEDIEVLKQSITRTVFSSESLKQPKWTSRDGYLVDENTTDKLEFIMDKLATMFHIEGWDSLDVLQDLDCDIHATLEEHIIEKIEESGDKKDDYIQTYGKEKEINFEKHYAFAHLSYCFDIHKKTLKHVVEYIDNTYQFIKKIENFEEDKLTLEEVFEGDPNNIKFEFKISKKEIAILFKNLNDFGIFHIDNKGFKHKHTQLKKYIDNANMYFPHNGEIKPVKGITKEFAKVYGEEERVMHQDIEKEFLKRLLDNLTERIKEIDSEDY</sequence>
<protein>
    <submittedName>
        <fullName evidence="1">Uncharacterized protein</fullName>
    </submittedName>
</protein>
<name>A0A238XID4_9FLAO</name>
<dbReference type="OrthoDB" id="1423480at2"/>
<proteinExistence type="predicted"/>
<dbReference type="AlphaFoldDB" id="A0A238XID4"/>
<gene>
    <name evidence="1" type="ORF">SAMN04488111_1854</name>
</gene>
<organism evidence="1 2">
    <name type="scientific">Lutibacter flavus</name>
    <dbReference type="NCBI Taxonomy" id="691689"/>
    <lineage>
        <taxon>Bacteria</taxon>
        <taxon>Pseudomonadati</taxon>
        <taxon>Bacteroidota</taxon>
        <taxon>Flavobacteriia</taxon>
        <taxon>Flavobacteriales</taxon>
        <taxon>Flavobacteriaceae</taxon>
        <taxon>Lutibacter</taxon>
    </lineage>
</organism>
<reference evidence="2" key="1">
    <citation type="submission" date="2017-06" db="EMBL/GenBank/DDBJ databases">
        <authorList>
            <person name="Varghese N."/>
            <person name="Submissions S."/>
        </authorList>
    </citation>
    <scope>NUCLEOTIDE SEQUENCE [LARGE SCALE GENOMIC DNA]</scope>
    <source>
        <strain evidence="2">DSM 27993</strain>
    </source>
</reference>
<keyword evidence="2" id="KW-1185">Reference proteome</keyword>